<protein>
    <submittedName>
        <fullName evidence="1">Uncharacterized protein</fullName>
    </submittedName>
</protein>
<dbReference type="Proteomes" id="UP000756132">
    <property type="component" value="Chromosome 8"/>
</dbReference>
<accession>A0A9Q8PDW3</accession>
<dbReference type="KEGG" id="ffu:CLAFUR5_11108"/>
<dbReference type="GeneID" id="71990986"/>
<name>A0A9Q8PDW3_PASFU</name>
<evidence type="ECO:0000313" key="1">
    <source>
        <dbReference type="EMBL" id="UJO20668.1"/>
    </source>
</evidence>
<keyword evidence="2" id="KW-1185">Reference proteome</keyword>
<dbReference type="AlphaFoldDB" id="A0A9Q8PDW3"/>
<reference evidence="1" key="1">
    <citation type="submission" date="2021-12" db="EMBL/GenBank/DDBJ databases">
        <authorList>
            <person name="Zaccaron A."/>
            <person name="Stergiopoulos I."/>
        </authorList>
    </citation>
    <scope>NUCLEOTIDE SEQUENCE</scope>
    <source>
        <strain evidence="1">Race5_Kim</strain>
    </source>
</reference>
<dbReference type="OrthoDB" id="3650850at2759"/>
<dbReference type="RefSeq" id="XP_047765034.1">
    <property type="nucleotide sequence ID" value="XM_047910256.1"/>
</dbReference>
<organism evidence="1 2">
    <name type="scientific">Passalora fulva</name>
    <name type="common">Tomato leaf mold</name>
    <name type="synonym">Cladosporium fulvum</name>
    <dbReference type="NCBI Taxonomy" id="5499"/>
    <lineage>
        <taxon>Eukaryota</taxon>
        <taxon>Fungi</taxon>
        <taxon>Dikarya</taxon>
        <taxon>Ascomycota</taxon>
        <taxon>Pezizomycotina</taxon>
        <taxon>Dothideomycetes</taxon>
        <taxon>Dothideomycetidae</taxon>
        <taxon>Mycosphaerellales</taxon>
        <taxon>Mycosphaerellaceae</taxon>
        <taxon>Fulvia</taxon>
    </lineage>
</organism>
<dbReference type="EMBL" id="CP090170">
    <property type="protein sequence ID" value="UJO20668.1"/>
    <property type="molecule type" value="Genomic_DNA"/>
</dbReference>
<reference evidence="1" key="2">
    <citation type="journal article" date="2022" name="Microb. Genom.">
        <title>A chromosome-scale genome assembly of the tomato pathogen Cladosporium fulvum reveals a compartmentalized genome architecture and the presence of a dispensable chromosome.</title>
        <authorList>
            <person name="Zaccaron A.Z."/>
            <person name="Chen L.H."/>
            <person name="Samaras A."/>
            <person name="Stergiopoulos I."/>
        </authorList>
    </citation>
    <scope>NUCLEOTIDE SEQUENCE</scope>
    <source>
        <strain evidence="1">Race5_Kim</strain>
    </source>
</reference>
<proteinExistence type="predicted"/>
<sequence>MTTPTITLDNRIQALPQELQDMIFDFTLIGASSLNALCTAPGQIEITNQHKPPSSLRIDRKSRAKFATQYYSTTLFVIPAVDAAILAKWMRSLPAEHLQLLRDVRCWKHFATRERLYMAMDAEMLWEYIHFAFEKWAGVPNTVKLELLESTVDGTGMRAVVVPVNCDSAEARRAIEGFWP</sequence>
<gene>
    <name evidence="1" type="ORF">CLAFUR5_11108</name>
</gene>
<evidence type="ECO:0000313" key="2">
    <source>
        <dbReference type="Proteomes" id="UP000756132"/>
    </source>
</evidence>